<dbReference type="PANTHER" id="PTHR30471">
    <property type="entry name" value="DNA REPAIR PROTEIN RADC"/>
    <property type="match status" value="1"/>
</dbReference>
<dbReference type="RefSeq" id="WP_012609632.1">
    <property type="nucleotide sequence ID" value="NC_011768.1"/>
</dbReference>
<evidence type="ECO:0000313" key="10">
    <source>
        <dbReference type="Proteomes" id="UP000000739"/>
    </source>
</evidence>
<reference evidence="9 10" key="1">
    <citation type="journal article" date="2012" name="Environ. Microbiol.">
        <title>The genome sequence of Desulfatibacillum alkenivorans AK-01: a blueprint for anaerobic alkane oxidation.</title>
        <authorList>
            <person name="Callaghan A.V."/>
            <person name="Morris B.E."/>
            <person name="Pereira I.A."/>
            <person name="McInerney M.J."/>
            <person name="Austin R.N."/>
            <person name="Groves J.T."/>
            <person name="Kukor J.J."/>
            <person name="Suflita J.M."/>
            <person name="Young L.Y."/>
            <person name="Zylstra G.J."/>
            <person name="Wawrik B."/>
        </authorList>
    </citation>
    <scope>NUCLEOTIDE SEQUENCE [LARGE SCALE GENOMIC DNA]</scope>
    <source>
        <strain evidence="9 10">AK-01</strain>
    </source>
</reference>
<dbReference type="KEGG" id="dal:Dalk_0485"/>
<dbReference type="GO" id="GO:0046872">
    <property type="term" value="F:metal ion binding"/>
    <property type="evidence" value="ECO:0007669"/>
    <property type="project" value="UniProtKB-KW"/>
</dbReference>
<dbReference type="SUPFAM" id="SSF47781">
    <property type="entry name" value="RuvA domain 2-like"/>
    <property type="match status" value="1"/>
</dbReference>
<proteinExistence type="inferred from homology"/>
<name>B8FHA4_DESAL</name>
<dbReference type="GO" id="GO:0006508">
    <property type="term" value="P:proteolysis"/>
    <property type="evidence" value="ECO:0007669"/>
    <property type="project" value="UniProtKB-KW"/>
</dbReference>
<evidence type="ECO:0000256" key="2">
    <source>
        <dbReference type="ARBA" id="ARBA00022723"/>
    </source>
</evidence>
<dbReference type="Gene3D" id="1.10.150.20">
    <property type="entry name" value="5' to 3' exonuclease, C-terminal subdomain"/>
    <property type="match status" value="1"/>
</dbReference>
<evidence type="ECO:0000256" key="4">
    <source>
        <dbReference type="ARBA" id="ARBA00022833"/>
    </source>
</evidence>
<dbReference type="InterPro" id="IPR010994">
    <property type="entry name" value="RuvA_2-like"/>
</dbReference>
<keyword evidence="3" id="KW-0378">Hydrolase</keyword>
<dbReference type="Pfam" id="PF04002">
    <property type="entry name" value="RadC"/>
    <property type="match status" value="1"/>
</dbReference>
<protein>
    <submittedName>
        <fullName evidence="9">DNA repair protein RadC</fullName>
    </submittedName>
</protein>
<feature type="region of interest" description="Disordered" evidence="7">
    <location>
        <begin position="1"/>
        <end position="29"/>
    </location>
</feature>
<dbReference type="InterPro" id="IPR037518">
    <property type="entry name" value="MPN"/>
</dbReference>
<evidence type="ECO:0000256" key="6">
    <source>
        <dbReference type="RuleBase" id="RU003797"/>
    </source>
</evidence>
<feature type="domain" description="MPN" evidence="8">
    <location>
        <begin position="127"/>
        <end position="250"/>
    </location>
</feature>
<keyword evidence="5" id="KW-0482">Metalloprotease</keyword>
<evidence type="ECO:0000256" key="1">
    <source>
        <dbReference type="ARBA" id="ARBA00022670"/>
    </source>
</evidence>
<dbReference type="CDD" id="cd08071">
    <property type="entry name" value="MPN_DUF2466"/>
    <property type="match status" value="1"/>
</dbReference>
<dbReference type="PROSITE" id="PS01302">
    <property type="entry name" value="UPF0758"/>
    <property type="match status" value="1"/>
</dbReference>
<gene>
    <name evidence="9" type="ordered locus">Dalk_0485</name>
</gene>
<evidence type="ECO:0000313" key="9">
    <source>
        <dbReference type="EMBL" id="ACL02192.1"/>
    </source>
</evidence>
<evidence type="ECO:0000256" key="3">
    <source>
        <dbReference type="ARBA" id="ARBA00022801"/>
    </source>
</evidence>
<sequence>MAKWEQEGSPPETLNEAVPKLRTVNPGEGHRGRLRERFLQNGLDGFLDYEVVELLLTLATPRKDCKQQAKAAVDHFGSLKAVLAADKDDLQKVKGLGPANILGILLMRAVAKKHLESEAVLASLQEAVSSSEELYNLLNFQFENKKNECFFIVYLDVQNRILNMETPFEGSLNASHVYTRELIDKALKTGASAVLLAHNHPSGNTKPSKNDIQLTYTLFTAFRSVEIHLLEHLIIGKQGEYYSFADHGYLECFAREYDASRKKFT</sequence>
<dbReference type="InterPro" id="IPR025657">
    <property type="entry name" value="RadC_JAB"/>
</dbReference>
<keyword evidence="10" id="KW-1185">Reference proteome</keyword>
<dbReference type="EMBL" id="CP001322">
    <property type="protein sequence ID" value="ACL02192.1"/>
    <property type="molecule type" value="Genomic_DNA"/>
</dbReference>
<dbReference type="Pfam" id="PF20582">
    <property type="entry name" value="UPF0758_N"/>
    <property type="match status" value="1"/>
</dbReference>
<dbReference type="AlphaFoldDB" id="B8FHA4"/>
<dbReference type="NCBIfam" id="NF000642">
    <property type="entry name" value="PRK00024.1"/>
    <property type="match status" value="1"/>
</dbReference>
<dbReference type="InterPro" id="IPR001405">
    <property type="entry name" value="UPF0758"/>
</dbReference>
<keyword evidence="2" id="KW-0479">Metal-binding</keyword>
<comment type="similarity">
    <text evidence="6">Belongs to the UPF0758 family.</text>
</comment>
<dbReference type="PROSITE" id="PS50249">
    <property type="entry name" value="MPN"/>
    <property type="match status" value="1"/>
</dbReference>
<dbReference type="Gene3D" id="3.40.140.10">
    <property type="entry name" value="Cytidine Deaminase, domain 2"/>
    <property type="match status" value="1"/>
</dbReference>
<dbReference type="PANTHER" id="PTHR30471:SF3">
    <property type="entry name" value="UPF0758 PROTEIN YEES-RELATED"/>
    <property type="match status" value="1"/>
</dbReference>
<evidence type="ECO:0000256" key="7">
    <source>
        <dbReference type="SAM" id="MobiDB-lite"/>
    </source>
</evidence>
<dbReference type="HOGENOM" id="CLU_073529_0_0_7"/>
<accession>B8FHA4</accession>
<dbReference type="NCBIfam" id="TIGR00608">
    <property type="entry name" value="radc"/>
    <property type="match status" value="1"/>
</dbReference>
<organism evidence="9 10">
    <name type="scientific">Desulfatibacillum aliphaticivorans</name>
    <dbReference type="NCBI Taxonomy" id="218208"/>
    <lineage>
        <taxon>Bacteria</taxon>
        <taxon>Pseudomonadati</taxon>
        <taxon>Thermodesulfobacteriota</taxon>
        <taxon>Desulfobacteria</taxon>
        <taxon>Desulfobacterales</taxon>
        <taxon>Desulfatibacillaceae</taxon>
        <taxon>Desulfatibacillum</taxon>
    </lineage>
</organism>
<keyword evidence="1" id="KW-0645">Protease</keyword>
<evidence type="ECO:0000259" key="8">
    <source>
        <dbReference type="PROSITE" id="PS50249"/>
    </source>
</evidence>
<dbReference type="InterPro" id="IPR046778">
    <property type="entry name" value="UPF0758_N"/>
</dbReference>
<dbReference type="InterPro" id="IPR020891">
    <property type="entry name" value="UPF0758_CS"/>
</dbReference>
<dbReference type="eggNOG" id="COG2003">
    <property type="taxonomic scope" value="Bacteria"/>
</dbReference>
<dbReference type="Proteomes" id="UP000000739">
    <property type="component" value="Chromosome"/>
</dbReference>
<keyword evidence="4" id="KW-0862">Zinc</keyword>
<evidence type="ECO:0000256" key="5">
    <source>
        <dbReference type="ARBA" id="ARBA00023049"/>
    </source>
</evidence>
<dbReference type="GO" id="GO:0008237">
    <property type="term" value="F:metallopeptidase activity"/>
    <property type="evidence" value="ECO:0007669"/>
    <property type="project" value="UniProtKB-KW"/>
</dbReference>